<dbReference type="InterPro" id="IPR029787">
    <property type="entry name" value="Nucleotide_cyclase"/>
</dbReference>
<feature type="transmembrane region" description="Helical" evidence="2">
    <location>
        <begin position="51"/>
        <end position="69"/>
    </location>
</feature>
<name>A0ABP9WI41_9MICO</name>
<comment type="caution">
    <text evidence="5">The sequence shown here is derived from an EMBL/GenBank/DDBJ whole genome shotgun (WGS) entry which is preliminary data.</text>
</comment>
<dbReference type="SMART" id="SM00267">
    <property type="entry name" value="GGDEF"/>
    <property type="match status" value="1"/>
</dbReference>
<keyword evidence="2" id="KW-0472">Membrane</keyword>
<feature type="domain" description="EAL" evidence="3">
    <location>
        <begin position="425"/>
        <end position="678"/>
    </location>
</feature>
<protein>
    <recommendedName>
        <fullName evidence="7">EAL domain-containing protein</fullName>
    </recommendedName>
</protein>
<reference evidence="5 6" key="1">
    <citation type="submission" date="2024-02" db="EMBL/GenBank/DDBJ databases">
        <title>Lysinimicrobium sediminis NBRC 112286.</title>
        <authorList>
            <person name="Ichikawa N."/>
            <person name="Katano-Makiyama Y."/>
            <person name="Hidaka K."/>
        </authorList>
    </citation>
    <scope>NUCLEOTIDE SEQUENCE [LARGE SCALE GENOMIC DNA]</scope>
    <source>
        <strain evidence="5 6">NBRC 112286</strain>
    </source>
</reference>
<evidence type="ECO:0000313" key="5">
    <source>
        <dbReference type="EMBL" id="GAA5518445.1"/>
    </source>
</evidence>
<evidence type="ECO:0000313" key="6">
    <source>
        <dbReference type="Proteomes" id="UP001426770"/>
    </source>
</evidence>
<dbReference type="InterPro" id="IPR001633">
    <property type="entry name" value="EAL_dom"/>
</dbReference>
<feature type="compositionally biased region" description="Basic and acidic residues" evidence="1">
    <location>
        <begin position="671"/>
        <end position="680"/>
    </location>
</feature>
<dbReference type="InterPro" id="IPR050706">
    <property type="entry name" value="Cyclic-di-GMP_PDE-like"/>
</dbReference>
<dbReference type="PANTHER" id="PTHR33121:SF70">
    <property type="entry name" value="SIGNALING PROTEIN YKOW"/>
    <property type="match status" value="1"/>
</dbReference>
<dbReference type="InterPro" id="IPR043128">
    <property type="entry name" value="Rev_trsase/Diguanyl_cyclase"/>
</dbReference>
<feature type="domain" description="GGDEF" evidence="4">
    <location>
        <begin position="286"/>
        <end position="416"/>
    </location>
</feature>
<feature type="transmembrane region" description="Helical" evidence="2">
    <location>
        <begin position="89"/>
        <end position="115"/>
    </location>
</feature>
<dbReference type="Proteomes" id="UP001426770">
    <property type="component" value="Unassembled WGS sequence"/>
</dbReference>
<evidence type="ECO:0000259" key="4">
    <source>
        <dbReference type="PROSITE" id="PS50887"/>
    </source>
</evidence>
<dbReference type="PROSITE" id="PS50887">
    <property type="entry name" value="GGDEF"/>
    <property type="match status" value="1"/>
</dbReference>
<feature type="transmembrane region" description="Helical" evidence="2">
    <location>
        <begin position="23"/>
        <end position="44"/>
    </location>
</feature>
<dbReference type="InterPro" id="IPR035919">
    <property type="entry name" value="EAL_sf"/>
</dbReference>
<evidence type="ECO:0000256" key="2">
    <source>
        <dbReference type="SAM" id="Phobius"/>
    </source>
</evidence>
<feature type="compositionally biased region" description="Low complexity" evidence="1">
    <location>
        <begin position="681"/>
        <end position="693"/>
    </location>
</feature>
<dbReference type="NCBIfam" id="TIGR00254">
    <property type="entry name" value="GGDEF"/>
    <property type="match status" value="1"/>
</dbReference>
<dbReference type="CDD" id="cd01948">
    <property type="entry name" value="EAL"/>
    <property type="match status" value="1"/>
</dbReference>
<dbReference type="SMART" id="SM00052">
    <property type="entry name" value="EAL"/>
    <property type="match status" value="1"/>
</dbReference>
<dbReference type="PANTHER" id="PTHR33121">
    <property type="entry name" value="CYCLIC DI-GMP PHOSPHODIESTERASE PDEF"/>
    <property type="match status" value="1"/>
</dbReference>
<keyword evidence="6" id="KW-1185">Reference proteome</keyword>
<feature type="transmembrane region" description="Helical" evidence="2">
    <location>
        <begin position="168"/>
        <end position="191"/>
    </location>
</feature>
<dbReference type="Gene3D" id="3.20.20.450">
    <property type="entry name" value="EAL domain"/>
    <property type="match status" value="1"/>
</dbReference>
<dbReference type="EMBL" id="BAABRR010000003">
    <property type="protein sequence ID" value="GAA5518445.1"/>
    <property type="molecule type" value="Genomic_DNA"/>
</dbReference>
<dbReference type="InterPro" id="IPR000160">
    <property type="entry name" value="GGDEF_dom"/>
</dbReference>
<dbReference type="Pfam" id="PF00563">
    <property type="entry name" value="EAL"/>
    <property type="match status" value="1"/>
</dbReference>
<dbReference type="Gene3D" id="3.30.70.270">
    <property type="match status" value="1"/>
</dbReference>
<feature type="transmembrane region" description="Helical" evidence="2">
    <location>
        <begin position="127"/>
        <end position="148"/>
    </location>
</feature>
<sequence length="693" mass="73512">MGLSSPTGEGGARSRLFAPPSLLAAYVAVVSLLGFAGIGFVIVASPWRETLDALAILPVIFLAVAAITGEVKPIRLIGGDGDGRTLSTSAPFILALLPFASVGIAVLVQATASLIDDALHRRELRKSLFNTAQYALSVLAAGVVFSWLAGVPFFRGPMSMEPEHLGPLLAAGAAMILVNWLLVAVAISLSVAQPLWRVLRADARDVFVTNVVLLSIGGVAAEIAADGVGALTMLVAPVIAAHLFAAAAARHAHAAAHDSLTGLRNRGQLYDELARTLSAAHSSRAAGPGLVLFDLDHFKDFNDTLGHPVGDEILRQVADRLSGAAPDDASVHRLGGDEFAVVIRDPSQDVREAAQALLAALDTPVRIGNLELLVRASAGVAIAPDHGADGETLMKNADIALYHAKLERDRISTYAPEFDINTVERLRLLADLRTALDSDQLHVVYQPQVDLHDLHTVGVEALVRWEHPERGLVPPDEFIPLAENSGLIFPLTALVLDTALEELARWRAAGDEIRLAVNLSARHLSDSALPSQVAAALARHDVPSSALVLEVTETGILSDPARADLVIREVRELGVEIAIDDYGTGNASLSYLKRLEIDELKVDRSFVSSIGDDRHDLIIVRSTVALALALGLRVVAEGIEDDATVETLRGLGRVIGQGYHLGRPGAPEEISARLARERTAETTPTPTPTTRST</sequence>
<proteinExistence type="predicted"/>
<dbReference type="SUPFAM" id="SSF141868">
    <property type="entry name" value="EAL domain-like"/>
    <property type="match status" value="1"/>
</dbReference>
<keyword evidence="2" id="KW-1133">Transmembrane helix</keyword>
<gene>
    <name evidence="5" type="ORF">Lsed01_00872</name>
</gene>
<feature type="region of interest" description="Disordered" evidence="1">
    <location>
        <begin position="671"/>
        <end position="693"/>
    </location>
</feature>
<evidence type="ECO:0000259" key="3">
    <source>
        <dbReference type="PROSITE" id="PS50883"/>
    </source>
</evidence>
<accession>A0ABP9WI41</accession>
<organism evidence="5 6">
    <name type="scientific">Demequina sediminis</name>
    <dbReference type="NCBI Taxonomy" id="1930058"/>
    <lineage>
        <taxon>Bacteria</taxon>
        <taxon>Bacillati</taxon>
        <taxon>Actinomycetota</taxon>
        <taxon>Actinomycetes</taxon>
        <taxon>Micrococcales</taxon>
        <taxon>Demequinaceae</taxon>
        <taxon>Demequina</taxon>
    </lineage>
</organism>
<keyword evidence="2" id="KW-0812">Transmembrane</keyword>
<dbReference type="SUPFAM" id="SSF55073">
    <property type="entry name" value="Nucleotide cyclase"/>
    <property type="match status" value="1"/>
</dbReference>
<evidence type="ECO:0008006" key="7">
    <source>
        <dbReference type="Google" id="ProtNLM"/>
    </source>
</evidence>
<dbReference type="Pfam" id="PF00990">
    <property type="entry name" value="GGDEF"/>
    <property type="match status" value="1"/>
</dbReference>
<evidence type="ECO:0000256" key="1">
    <source>
        <dbReference type="SAM" id="MobiDB-lite"/>
    </source>
</evidence>
<dbReference type="PROSITE" id="PS50883">
    <property type="entry name" value="EAL"/>
    <property type="match status" value="1"/>
</dbReference>
<dbReference type="CDD" id="cd01949">
    <property type="entry name" value="GGDEF"/>
    <property type="match status" value="1"/>
</dbReference>